<evidence type="ECO:0000313" key="13">
    <source>
        <dbReference type="Proteomes" id="UP000326354"/>
    </source>
</evidence>
<dbReference type="GO" id="GO:0050660">
    <property type="term" value="F:flavin adenine dinucleotide binding"/>
    <property type="evidence" value="ECO:0007669"/>
    <property type="project" value="InterPro"/>
</dbReference>
<evidence type="ECO:0000259" key="11">
    <source>
        <dbReference type="Pfam" id="PF21343"/>
    </source>
</evidence>
<dbReference type="InterPro" id="IPR009075">
    <property type="entry name" value="AcylCo_DH/oxidase_C"/>
</dbReference>
<dbReference type="GO" id="GO:0006631">
    <property type="term" value="P:fatty acid metabolic process"/>
    <property type="evidence" value="ECO:0007669"/>
    <property type="project" value="UniProtKB-ARBA"/>
</dbReference>
<dbReference type="InterPro" id="IPR036250">
    <property type="entry name" value="AcylCo_DH-like_C"/>
</dbReference>
<evidence type="ECO:0000256" key="3">
    <source>
        <dbReference type="ARBA" id="ARBA00022630"/>
    </source>
</evidence>
<dbReference type="PANTHER" id="PTHR43884">
    <property type="entry name" value="ACYL-COA DEHYDROGENASE"/>
    <property type="match status" value="1"/>
</dbReference>
<dbReference type="Pfam" id="PF02770">
    <property type="entry name" value="Acyl-CoA_dh_M"/>
    <property type="match status" value="1"/>
</dbReference>
<evidence type="ECO:0000256" key="4">
    <source>
        <dbReference type="ARBA" id="ARBA00022827"/>
    </source>
</evidence>
<keyword evidence="13" id="KW-1185">Reference proteome</keyword>
<keyword evidence="4 7" id="KW-0274">FAD</keyword>
<dbReference type="Proteomes" id="UP000326354">
    <property type="component" value="Chromosome"/>
</dbReference>
<evidence type="ECO:0000256" key="7">
    <source>
        <dbReference type="RuleBase" id="RU362125"/>
    </source>
</evidence>
<dbReference type="GO" id="GO:0003995">
    <property type="term" value="F:acyl-CoA dehydrogenase activity"/>
    <property type="evidence" value="ECO:0007669"/>
    <property type="project" value="TreeGrafter"/>
</dbReference>
<dbReference type="Gene3D" id="2.40.110.10">
    <property type="entry name" value="Butyryl-CoA Dehydrogenase, subunit A, domain 2"/>
    <property type="match status" value="1"/>
</dbReference>
<dbReference type="Pfam" id="PF21343">
    <property type="entry name" value="ACAD9-ACADV_C"/>
    <property type="match status" value="1"/>
</dbReference>
<dbReference type="PANTHER" id="PTHR43884:SF9">
    <property type="entry name" value="COMPLEX I ASSEMBLY FACTOR ACAD9, MITOCHONDRIAL"/>
    <property type="match status" value="1"/>
</dbReference>
<evidence type="ECO:0000259" key="8">
    <source>
        <dbReference type="Pfam" id="PF00441"/>
    </source>
</evidence>
<comment type="cofactor">
    <cofactor evidence="1 7">
        <name>FAD</name>
        <dbReference type="ChEBI" id="CHEBI:57692"/>
    </cofactor>
</comment>
<dbReference type="InterPro" id="IPR013786">
    <property type="entry name" value="AcylCoA_DH/ox_N"/>
</dbReference>
<evidence type="ECO:0000256" key="6">
    <source>
        <dbReference type="ARBA" id="ARBA00023002"/>
    </source>
</evidence>
<dbReference type="RefSeq" id="WP_151970992.1">
    <property type="nucleotide sequence ID" value="NZ_AP019860.1"/>
</dbReference>
<evidence type="ECO:0000256" key="1">
    <source>
        <dbReference type="ARBA" id="ARBA00001974"/>
    </source>
</evidence>
<feature type="domain" description="Acyl-CoA dehydrogenase/oxidase C-terminal" evidence="8">
    <location>
        <begin position="278"/>
        <end position="435"/>
    </location>
</feature>
<dbReference type="InterPro" id="IPR037069">
    <property type="entry name" value="AcylCoA_DH/ox_N_sf"/>
</dbReference>
<proteinExistence type="inferred from homology"/>
<dbReference type="AlphaFoldDB" id="A0A5S9ISJ6"/>
<dbReference type="OrthoDB" id="9802447at2"/>
<evidence type="ECO:0000256" key="5">
    <source>
        <dbReference type="ARBA" id="ARBA00022946"/>
    </source>
</evidence>
<keyword evidence="6 7" id="KW-0560">Oxidoreductase</keyword>
<dbReference type="InterPro" id="IPR049448">
    <property type="entry name" value="ACAD9/ACADV-like_C"/>
</dbReference>
<evidence type="ECO:0000259" key="9">
    <source>
        <dbReference type="Pfam" id="PF02770"/>
    </source>
</evidence>
<feature type="domain" description="Acyl-CoA dehydrogenase/oxidase N-terminal" evidence="10">
    <location>
        <begin position="61"/>
        <end position="171"/>
    </location>
</feature>
<evidence type="ECO:0000259" key="10">
    <source>
        <dbReference type="Pfam" id="PF02771"/>
    </source>
</evidence>
<dbReference type="FunFam" id="1.10.540.10:FF:000001">
    <property type="entry name" value="Very long-chain-specific acyl-CoA dehydrogenase, mitochondrial"/>
    <property type="match status" value="1"/>
</dbReference>
<feature type="domain" description="ACAD9/ACADV-like C-terminal" evidence="11">
    <location>
        <begin position="491"/>
        <end position="592"/>
    </location>
</feature>
<sequence length="615" mass="69846">MNKVIENEKQNLASEEEARNVAEAAREKKWTKGTFLREIFLGKLRLNLVEEAIAAMKEPSKEFSEFYDKMRDLLEKDIDSDAIDRNEKVPQEVLDKLAELGAFGMKIKKEFGGLGFSQTEYNAVLELVGSQDSNLGALLSAHQSIGVPQPLQLFGTKEQKEKYLPQIAKGKVTAFALTESYVGSDPANLTTSVKEVDDNYILNGEKLWCTNGTIADYIVVMARHEGEKALSAFVVDMDWEGVKVEHRCQFMGLRGIENGVISFKDVKIPKGNLLWKKGAGLKLALITLNTGRLSVPAICTGVAKTCLKISRRWGNERFQWGQPIGKHEIIGHKIASMAANTFAMEAVSKVSTAMMEQGYDVRLESSVAKMYNTEMGWGIVDDTMQIRGGRGYETTESLEARKESPWPVERMMRDYRINLVFEGSSEVMRLFIAREAVDKHLSVAGSFIDKKVSIGNKILALPKIGLFYAWWYPTRWLGWSMWPKYSRYGKLAKHMRYIERTTRKLSRAIFHGMMIHQAKLEKKQAFLFRIVEMGAELFAMSATVAYAQKQEDKNAQNLADAFCNQAKQRIKSNFKALWSNDDDQRYKLAREILDENYTWLEKTTTKLNDKNESES</sequence>
<dbReference type="InterPro" id="IPR009100">
    <property type="entry name" value="AcylCoA_DH/oxidase_NM_dom_sf"/>
</dbReference>
<organism evidence="12 13">
    <name type="scientific">Uabimicrobium amorphum</name>
    <dbReference type="NCBI Taxonomy" id="2596890"/>
    <lineage>
        <taxon>Bacteria</taxon>
        <taxon>Pseudomonadati</taxon>
        <taxon>Planctomycetota</taxon>
        <taxon>Candidatus Uabimicrobiia</taxon>
        <taxon>Candidatus Uabimicrobiales</taxon>
        <taxon>Candidatus Uabimicrobiaceae</taxon>
        <taxon>Candidatus Uabimicrobium</taxon>
    </lineage>
</organism>
<keyword evidence="5" id="KW-0809">Transit peptide</keyword>
<accession>A0A5S9ISJ6</accession>
<reference evidence="12 13" key="1">
    <citation type="submission" date="2019-08" db="EMBL/GenBank/DDBJ databases">
        <title>Complete genome sequence of Candidatus Uab amorphum.</title>
        <authorList>
            <person name="Shiratori T."/>
            <person name="Suzuki S."/>
            <person name="Kakizawa Y."/>
            <person name="Ishida K."/>
        </authorList>
    </citation>
    <scope>NUCLEOTIDE SEQUENCE [LARGE SCALE GENOMIC DNA]</scope>
    <source>
        <strain evidence="12 13">SRT547</strain>
    </source>
</reference>
<dbReference type="Gene3D" id="1.20.140.10">
    <property type="entry name" value="Butyryl-CoA Dehydrogenase, subunit A, domain 3"/>
    <property type="match status" value="2"/>
</dbReference>
<name>A0A5S9ISJ6_UABAM</name>
<dbReference type="InterPro" id="IPR006091">
    <property type="entry name" value="Acyl-CoA_Oxase/DH_mid-dom"/>
</dbReference>
<gene>
    <name evidence="12" type="ORF">UABAM_05359</name>
</gene>
<keyword evidence="3 7" id="KW-0285">Flavoprotein</keyword>
<protein>
    <submittedName>
        <fullName evidence="12">Acyl-CoA dehydrogenase</fullName>
    </submittedName>
</protein>
<dbReference type="Pfam" id="PF00441">
    <property type="entry name" value="Acyl-CoA_dh_1"/>
    <property type="match status" value="1"/>
</dbReference>
<evidence type="ECO:0000313" key="12">
    <source>
        <dbReference type="EMBL" id="BBM86957.1"/>
    </source>
</evidence>
<dbReference type="Pfam" id="PF02771">
    <property type="entry name" value="Acyl-CoA_dh_N"/>
    <property type="match status" value="1"/>
</dbReference>
<dbReference type="KEGG" id="uam:UABAM_05359"/>
<dbReference type="SUPFAM" id="SSF47203">
    <property type="entry name" value="Acyl-CoA dehydrogenase C-terminal domain-like"/>
    <property type="match status" value="1"/>
</dbReference>
<evidence type="ECO:0000256" key="2">
    <source>
        <dbReference type="ARBA" id="ARBA00009347"/>
    </source>
</evidence>
<feature type="domain" description="Acyl-CoA oxidase/dehydrogenase middle" evidence="9">
    <location>
        <begin position="174"/>
        <end position="266"/>
    </location>
</feature>
<dbReference type="Gene3D" id="1.10.540.10">
    <property type="entry name" value="Acyl-CoA dehydrogenase/oxidase, N-terminal domain"/>
    <property type="match status" value="1"/>
</dbReference>
<dbReference type="EMBL" id="AP019860">
    <property type="protein sequence ID" value="BBM86957.1"/>
    <property type="molecule type" value="Genomic_DNA"/>
</dbReference>
<dbReference type="SUPFAM" id="SSF56645">
    <property type="entry name" value="Acyl-CoA dehydrogenase NM domain-like"/>
    <property type="match status" value="1"/>
</dbReference>
<comment type="similarity">
    <text evidence="2 7">Belongs to the acyl-CoA dehydrogenase family.</text>
</comment>
<dbReference type="InterPro" id="IPR046373">
    <property type="entry name" value="Acyl-CoA_Oxase/DH_mid-dom_sf"/>
</dbReference>